<dbReference type="Gene3D" id="2.160.10.10">
    <property type="entry name" value="Hexapeptide repeat proteins"/>
    <property type="match status" value="1"/>
</dbReference>
<comment type="caution">
    <text evidence="1">The sequence shown here is derived from an EMBL/GenBank/DDBJ whole genome shotgun (WGS) entry which is preliminary data.</text>
</comment>
<dbReference type="Proteomes" id="UP001320159">
    <property type="component" value="Unassembled WGS sequence"/>
</dbReference>
<keyword evidence="1" id="KW-0012">Acyltransferase</keyword>
<dbReference type="RefSeq" id="WP_230739689.1">
    <property type="nucleotide sequence ID" value="NZ_PGCK01000001.1"/>
</dbReference>
<dbReference type="InterPro" id="IPR001451">
    <property type="entry name" value="Hexapep"/>
</dbReference>
<dbReference type="Pfam" id="PF14602">
    <property type="entry name" value="Hexapep_2"/>
    <property type="match status" value="1"/>
</dbReference>
<protein>
    <submittedName>
        <fullName evidence="1">Acyltransferase</fullName>
    </submittedName>
</protein>
<keyword evidence="1" id="KW-0808">Transferase</keyword>
<dbReference type="InterPro" id="IPR050179">
    <property type="entry name" value="Trans_hexapeptide_repeat"/>
</dbReference>
<dbReference type="AlphaFoldDB" id="A0AAP2RC92"/>
<dbReference type="GO" id="GO:0016746">
    <property type="term" value="F:acyltransferase activity"/>
    <property type="evidence" value="ECO:0007669"/>
    <property type="project" value="UniProtKB-KW"/>
</dbReference>
<proteinExistence type="predicted"/>
<reference evidence="1 2" key="1">
    <citation type="submission" date="2017-11" db="EMBL/GenBank/DDBJ databases">
        <title>Isolation and Characterization of Family Methanocellaceae Species from Potential Methane Hydrate Area Offshore Southwestern Taiwan.</title>
        <authorList>
            <person name="Zhang W.-L."/>
            <person name="Chen W.-C."/>
            <person name="Lai M.-C."/>
            <person name="Chen S.-C."/>
        </authorList>
    </citation>
    <scope>NUCLEOTIDE SEQUENCE [LARGE SCALE GENOMIC DNA]</scope>
    <source>
        <strain evidence="1 2">CWC-04</strain>
    </source>
</reference>
<keyword evidence="2" id="KW-1185">Reference proteome</keyword>
<dbReference type="CDD" id="cd04647">
    <property type="entry name" value="LbH_MAT_like"/>
    <property type="match status" value="1"/>
</dbReference>
<dbReference type="EMBL" id="PGCK01000001">
    <property type="protein sequence ID" value="MCD1293627.1"/>
    <property type="molecule type" value="Genomic_DNA"/>
</dbReference>
<dbReference type="SUPFAM" id="SSF51161">
    <property type="entry name" value="Trimeric LpxA-like enzymes"/>
    <property type="match status" value="1"/>
</dbReference>
<name>A0AAP2RC92_9EURY</name>
<sequence length="165" mass="17999">MSGRRLTEYPATGGVNPLWRWTKTCDPVKVIFNFFMLLVIRYSPIIELKVDCMRFMGIKAGNHVSMALEATVDVFFPELIEIGDNSVIGYNATILAHEYMIDRYRTGNVVIGKNVLIGANSTILPGIIIGDGAIVSAGSLVNKDVPAGAFVGGVPARIIERKELD</sequence>
<evidence type="ECO:0000313" key="1">
    <source>
        <dbReference type="EMBL" id="MCD1293627.1"/>
    </source>
</evidence>
<gene>
    <name evidence="1" type="ORF">CUJ83_01280</name>
</gene>
<dbReference type="InterPro" id="IPR011004">
    <property type="entry name" value="Trimer_LpxA-like_sf"/>
</dbReference>
<accession>A0AAP2RC92</accession>
<dbReference type="PANTHER" id="PTHR43300">
    <property type="entry name" value="ACETYLTRANSFERASE"/>
    <property type="match status" value="1"/>
</dbReference>
<organism evidence="1 2">
    <name type="scientific">Methanooceanicella nereidis</name>
    <dbReference type="NCBI Taxonomy" id="2052831"/>
    <lineage>
        <taxon>Archaea</taxon>
        <taxon>Methanobacteriati</taxon>
        <taxon>Methanobacteriota</taxon>
        <taxon>Stenosarchaea group</taxon>
        <taxon>Methanomicrobia</taxon>
        <taxon>Methanocellales</taxon>
        <taxon>Methanocellaceae</taxon>
        <taxon>Methanooceanicella</taxon>
    </lineage>
</organism>
<evidence type="ECO:0000313" key="2">
    <source>
        <dbReference type="Proteomes" id="UP001320159"/>
    </source>
</evidence>
<dbReference type="PANTHER" id="PTHR43300:SF6">
    <property type="entry name" value="ACETYLTRANSFERASE YVOF-RELATED"/>
    <property type="match status" value="1"/>
</dbReference>